<dbReference type="STRING" id="81985.R0IHC2"/>
<dbReference type="Pfam" id="PF00560">
    <property type="entry name" value="LRR_1"/>
    <property type="match status" value="2"/>
</dbReference>
<dbReference type="Proteomes" id="UP000029121">
    <property type="component" value="Unassembled WGS sequence"/>
</dbReference>
<keyword evidence="1" id="KW-0433">Leucine-rich repeat</keyword>
<evidence type="ECO:0000256" key="1">
    <source>
        <dbReference type="ARBA" id="ARBA00022614"/>
    </source>
</evidence>
<dbReference type="InterPro" id="IPR003591">
    <property type="entry name" value="Leu-rich_rpt_typical-subtyp"/>
</dbReference>
<dbReference type="FunFam" id="3.80.10.10:FF:000383">
    <property type="entry name" value="Leucine-rich repeat receptor protein kinase EMS1"/>
    <property type="match status" value="1"/>
</dbReference>
<dbReference type="PANTHER" id="PTHR48009:SF16">
    <property type="entry name" value="LEUCINE-RICH REPEAT-CONTAINING N-TERMINAL PLANT-TYPE DOMAIN-CONTAINING PROTEIN"/>
    <property type="match status" value="1"/>
</dbReference>
<evidence type="ECO:0000313" key="3">
    <source>
        <dbReference type="EMBL" id="EOA37795.1"/>
    </source>
</evidence>
<protein>
    <recommendedName>
        <fullName evidence="5">Leucine-rich repeat-containing N-terminal plant-type domain-containing protein</fullName>
    </recommendedName>
</protein>
<dbReference type="AlphaFoldDB" id="R0IHC2"/>
<dbReference type="PANTHER" id="PTHR48009">
    <property type="entry name" value="LEUCINE-RICH REPEAT (LRR) FAMILY PROTEIN"/>
    <property type="match status" value="1"/>
</dbReference>
<dbReference type="InterPro" id="IPR053213">
    <property type="entry name" value="RLP29"/>
</dbReference>
<gene>
    <name evidence="3" type="ORF">CARUB_v10012685mg</name>
</gene>
<dbReference type="InterPro" id="IPR032675">
    <property type="entry name" value="LRR_dom_sf"/>
</dbReference>
<reference evidence="4" key="1">
    <citation type="journal article" date="2013" name="Nat. Genet.">
        <title>The Capsella rubella genome and the genomic consequences of rapid mating system evolution.</title>
        <authorList>
            <person name="Slotte T."/>
            <person name="Hazzouri K.M."/>
            <person name="Agren J.A."/>
            <person name="Koenig D."/>
            <person name="Maumus F."/>
            <person name="Guo Y.L."/>
            <person name="Steige K."/>
            <person name="Platts A.E."/>
            <person name="Escobar J.S."/>
            <person name="Newman L.K."/>
            <person name="Wang W."/>
            <person name="Mandakova T."/>
            <person name="Vello E."/>
            <person name="Smith L.M."/>
            <person name="Henz S.R."/>
            <person name="Steffen J."/>
            <person name="Takuno S."/>
            <person name="Brandvain Y."/>
            <person name="Coop G."/>
            <person name="Andolfatto P."/>
            <person name="Hu T.T."/>
            <person name="Blanchette M."/>
            <person name="Clark R.M."/>
            <person name="Quesneville H."/>
            <person name="Nordborg M."/>
            <person name="Gaut B.S."/>
            <person name="Lysak M.A."/>
            <person name="Jenkins J."/>
            <person name="Grimwood J."/>
            <person name="Chapman J."/>
            <person name="Prochnik S."/>
            <person name="Shu S."/>
            <person name="Rokhsar D."/>
            <person name="Schmutz J."/>
            <person name="Weigel D."/>
            <person name="Wright S.I."/>
        </authorList>
    </citation>
    <scope>NUCLEOTIDE SEQUENCE [LARGE SCALE GENOMIC DNA]</scope>
    <source>
        <strain evidence="4">cv. Monte Gargano</strain>
    </source>
</reference>
<evidence type="ECO:0000256" key="2">
    <source>
        <dbReference type="ARBA" id="ARBA00022737"/>
    </source>
</evidence>
<accession>R0IHC2</accession>
<dbReference type="EMBL" id="KB870805">
    <property type="protein sequence ID" value="EOA37795.1"/>
    <property type="molecule type" value="Genomic_DNA"/>
</dbReference>
<dbReference type="Pfam" id="PF13855">
    <property type="entry name" value="LRR_8"/>
    <property type="match status" value="1"/>
</dbReference>
<name>R0IHC2_9BRAS</name>
<organism evidence="3 4">
    <name type="scientific">Capsella rubella</name>
    <dbReference type="NCBI Taxonomy" id="81985"/>
    <lineage>
        <taxon>Eukaryota</taxon>
        <taxon>Viridiplantae</taxon>
        <taxon>Streptophyta</taxon>
        <taxon>Embryophyta</taxon>
        <taxon>Tracheophyta</taxon>
        <taxon>Spermatophyta</taxon>
        <taxon>Magnoliopsida</taxon>
        <taxon>eudicotyledons</taxon>
        <taxon>Gunneridae</taxon>
        <taxon>Pentapetalae</taxon>
        <taxon>rosids</taxon>
        <taxon>malvids</taxon>
        <taxon>Brassicales</taxon>
        <taxon>Brassicaceae</taxon>
        <taxon>Camelineae</taxon>
        <taxon>Capsella</taxon>
    </lineage>
</organism>
<dbReference type="FunFam" id="3.80.10.10:FF:001070">
    <property type="entry name" value="Leucine-rich repeat transmembrane protein kinase"/>
    <property type="match status" value="1"/>
</dbReference>
<dbReference type="InterPro" id="IPR001611">
    <property type="entry name" value="Leu-rich_rpt"/>
</dbReference>
<dbReference type="SUPFAM" id="SSF52058">
    <property type="entry name" value="L domain-like"/>
    <property type="match status" value="1"/>
</dbReference>
<keyword evidence="4" id="KW-1185">Reference proteome</keyword>
<proteinExistence type="predicted"/>
<dbReference type="SMART" id="SM00369">
    <property type="entry name" value="LRR_TYP"/>
    <property type="match status" value="3"/>
</dbReference>
<evidence type="ECO:0000313" key="4">
    <source>
        <dbReference type="Proteomes" id="UP000029121"/>
    </source>
</evidence>
<dbReference type="Gene3D" id="3.80.10.10">
    <property type="entry name" value="Ribonuclease Inhibitor"/>
    <property type="match status" value="3"/>
</dbReference>
<evidence type="ECO:0008006" key="5">
    <source>
        <dbReference type="Google" id="ProtNLM"/>
    </source>
</evidence>
<sequence length="323" mass="35968">MLQKFRYLESIDLCHNYLYGSVPMEWASLPYLKSISVYANRLSGDIPKGLGKFINLTVLALEGNQFSGTIPKELGNLVNLQGLGLSSNQLVGGLPKTLARLKKLTDLYLSDNRLNGSIPEFIGELSQLKKLELYASGLGEPIPDSIFRLENLIHLKISDTVAGSGHVPQITSKSLEYLVLRNLNLSGPIPTSLWNLPSLKTLDLSFNMLTGEIPAYATAPRYTYLAGNMLSGKVETGAFLTASTNIDLSYNNFTWSPMCKERRNVNTYDSSHSKNRLTRLLPCSAIKQCQNCTCFSILWGFLNTHFRVSLENVYFPQIVDRCI</sequence>
<keyword evidence="2" id="KW-0677">Repeat</keyword>